<dbReference type="Proteomes" id="UP000641646">
    <property type="component" value="Unassembled WGS sequence"/>
</dbReference>
<keyword evidence="2" id="KW-1185">Reference proteome</keyword>
<reference evidence="1" key="1">
    <citation type="journal article" date="2015" name="ISME J.">
        <title>Draft Genome Sequence of Streptomyces incarnatus NRRL8089, which Produces the Nucleoside Antibiotic Sinefungin.</title>
        <authorList>
            <person name="Oshima K."/>
            <person name="Hattori M."/>
            <person name="Shimizu H."/>
            <person name="Fukuda K."/>
            <person name="Nemoto M."/>
            <person name="Inagaki K."/>
            <person name="Tamura T."/>
        </authorList>
    </citation>
    <scope>NUCLEOTIDE SEQUENCE</scope>
    <source>
        <strain evidence="1">FACHB-1375</strain>
    </source>
</reference>
<comment type="caution">
    <text evidence="1">The sequence shown here is derived from an EMBL/GenBank/DDBJ whole genome shotgun (WGS) entry which is preliminary data.</text>
</comment>
<accession>A0A926ZHK5</accession>
<organism evidence="1 2">
    <name type="scientific">Aerosakkonema funiforme FACHB-1375</name>
    <dbReference type="NCBI Taxonomy" id="2949571"/>
    <lineage>
        <taxon>Bacteria</taxon>
        <taxon>Bacillati</taxon>
        <taxon>Cyanobacteriota</taxon>
        <taxon>Cyanophyceae</taxon>
        <taxon>Oscillatoriophycideae</taxon>
        <taxon>Aerosakkonematales</taxon>
        <taxon>Aerosakkonemataceae</taxon>
        <taxon>Aerosakkonema</taxon>
    </lineage>
</organism>
<gene>
    <name evidence="1" type="ORF">H6G03_16650</name>
</gene>
<dbReference type="EMBL" id="JACJPW010000041">
    <property type="protein sequence ID" value="MBD2182709.1"/>
    <property type="molecule type" value="Genomic_DNA"/>
</dbReference>
<protein>
    <submittedName>
        <fullName evidence="1">Uncharacterized protein</fullName>
    </submittedName>
</protein>
<evidence type="ECO:0000313" key="2">
    <source>
        <dbReference type="Proteomes" id="UP000641646"/>
    </source>
</evidence>
<evidence type="ECO:0000313" key="1">
    <source>
        <dbReference type="EMBL" id="MBD2182709.1"/>
    </source>
</evidence>
<dbReference type="AlphaFoldDB" id="A0A926ZHK5"/>
<name>A0A926ZHK5_9CYAN</name>
<reference evidence="1" key="2">
    <citation type="submission" date="2020-08" db="EMBL/GenBank/DDBJ databases">
        <authorList>
            <person name="Chen M."/>
            <person name="Teng W."/>
            <person name="Zhao L."/>
            <person name="Hu C."/>
            <person name="Zhou Y."/>
            <person name="Han B."/>
            <person name="Song L."/>
            <person name="Shu W."/>
        </authorList>
    </citation>
    <scope>NUCLEOTIDE SEQUENCE</scope>
    <source>
        <strain evidence="1">FACHB-1375</strain>
    </source>
</reference>
<sequence>MIAEIATYKTLGEIENLIRAFKECKLPRSKWTHQAHLTVALWYLFYYSDIAAIHCIRTGIQRYNAAAGIANTEIGGYHETITLFWIRIVSRFLDAEGASLAIVDLANKLIEIYGNKHLPLQYYSRDRLMSSEARQNWLEPDLKPVSPQKLVP</sequence>
<proteinExistence type="predicted"/>
<dbReference type="RefSeq" id="WP_190465695.1">
    <property type="nucleotide sequence ID" value="NZ_JACJPW010000041.1"/>
</dbReference>